<feature type="domain" description="RCK N-terminal" evidence="8">
    <location>
        <begin position="405"/>
        <end position="522"/>
    </location>
</feature>
<gene>
    <name evidence="9" type="primary">ybaL</name>
    <name evidence="9" type="ORF">CA13_34880</name>
</gene>
<dbReference type="GO" id="GO:0016020">
    <property type="term" value="C:membrane"/>
    <property type="evidence" value="ECO:0007669"/>
    <property type="project" value="UniProtKB-SubCell"/>
</dbReference>
<evidence type="ECO:0000256" key="6">
    <source>
        <dbReference type="ARBA" id="ARBA00023136"/>
    </source>
</evidence>
<dbReference type="Proteomes" id="UP000315010">
    <property type="component" value="Unassembled WGS sequence"/>
</dbReference>
<dbReference type="GO" id="GO:1902600">
    <property type="term" value="P:proton transmembrane transport"/>
    <property type="evidence" value="ECO:0007669"/>
    <property type="project" value="InterPro"/>
</dbReference>
<dbReference type="Pfam" id="PF02254">
    <property type="entry name" value="TrkA_N"/>
    <property type="match status" value="1"/>
</dbReference>
<dbReference type="RefSeq" id="WP_146398284.1">
    <property type="nucleotide sequence ID" value="NZ_SJPJ01000001.1"/>
</dbReference>
<evidence type="ECO:0000259" key="8">
    <source>
        <dbReference type="PROSITE" id="PS51201"/>
    </source>
</evidence>
<organism evidence="9 10">
    <name type="scientific">Novipirellula herctigrandis</name>
    <dbReference type="NCBI Taxonomy" id="2527986"/>
    <lineage>
        <taxon>Bacteria</taxon>
        <taxon>Pseudomonadati</taxon>
        <taxon>Planctomycetota</taxon>
        <taxon>Planctomycetia</taxon>
        <taxon>Pirellulales</taxon>
        <taxon>Pirellulaceae</taxon>
        <taxon>Novipirellula</taxon>
    </lineage>
</organism>
<dbReference type="InterPro" id="IPR036291">
    <property type="entry name" value="NAD(P)-bd_dom_sf"/>
</dbReference>
<dbReference type="PANTHER" id="PTHR42751">
    <property type="entry name" value="SODIUM/HYDROGEN EXCHANGER FAMILY/TRKA DOMAIN PROTEIN"/>
    <property type="match status" value="1"/>
</dbReference>
<evidence type="ECO:0000313" key="9">
    <source>
        <dbReference type="EMBL" id="TWT82033.1"/>
    </source>
</evidence>
<dbReference type="EMBL" id="SJPJ01000001">
    <property type="protein sequence ID" value="TWT82033.1"/>
    <property type="molecule type" value="Genomic_DNA"/>
</dbReference>
<dbReference type="Gene3D" id="1.20.1530.20">
    <property type="match status" value="1"/>
</dbReference>
<dbReference type="OrthoDB" id="9793589at2"/>
<feature type="transmembrane region" description="Helical" evidence="7">
    <location>
        <begin position="58"/>
        <end position="77"/>
    </location>
</feature>
<proteinExistence type="inferred from homology"/>
<evidence type="ECO:0000256" key="7">
    <source>
        <dbReference type="SAM" id="Phobius"/>
    </source>
</evidence>
<comment type="similarity">
    <text evidence="2">Belongs to the monovalent cation:proton antiporter 2 (CPA2) transporter (TC 2.A.37) family.</text>
</comment>
<dbReference type="Pfam" id="PF00999">
    <property type="entry name" value="Na_H_Exchanger"/>
    <property type="match status" value="1"/>
</dbReference>
<comment type="subcellular location">
    <subcellularLocation>
        <location evidence="1">Membrane</location>
        <topology evidence="1">Multi-pass membrane protein</topology>
    </subcellularLocation>
</comment>
<sequence>MDDLSRITFDLLIVLTAGLIAVATCKRIGVSLLVGYLVVGALIGQGVLGIVSQQNHELEILASAGALFLLFAVGIEFSLDELARLSRYFLVGGLTQMLLVAVPLSVACLAYGFTANVAILIGAAGALSSTVLVFKALSEWGQTTTPHGKRAIAILLFQDVALVPLMLLLPLLTHQGEAPTIGIYGLLAGKSLTFVVAIYLLRRLVASMLVALLVKLRSVELVILFTLCLLGGVCWGAVWLGLPAAVGALAAGMILSGNRLSKQIDTVVLPFRESFSAVFFVTLGTLFDPAVFFREPLLLSALLVGMLLVKGIAAAISLRLTGLKWKPSIGMGFGLAQLGEFSFLLLAGGVSQGLVSASQYNRMLFIALGTLILTPQLLKFGLQWTDRLAIEHDRDTSVVVDDKDSKQAVVIGLGVIGRQTASRLETTGLHVCLMDISPINLYAFAQHGFHTVTGDARDVMVLRRANVQDCALAVVTVPDDNAARQIVTAIRLINTKASILVRCRYLGNVPRMKKAGANGVISEEAEASQALMKWCEQFMAK</sequence>
<keyword evidence="6 7" id="KW-0472">Membrane</keyword>
<feature type="transmembrane region" description="Helical" evidence="7">
    <location>
        <begin position="181"/>
        <end position="201"/>
    </location>
</feature>
<keyword evidence="5 7" id="KW-1133">Transmembrane helix</keyword>
<evidence type="ECO:0000313" key="10">
    <source>
        <dbReference type="Proteomes" id="UP000315010"/>
    </source>
</evidence>
<feature type="transmembrane region" description="Helical" evidence="7">
    <location>
        <begin position="221"/>
        <end position="238"/>
    </location>
</feature>
<protein>
    <submittedName>
        <fullName evidence="9">Inner membrane protein YbaL</fullName>
    </submittedName>
</protein>
<dbReference type="Gene3D" id="3.40.50.720">
    <property type="entry name" value="NAD(P)-binding Rossmann-like Domain"/>
    <property type="match status" value="1"/>
</dbReference>
<dbReference type="AlphaFoldDB" id="A0A5C5Z631"/>
<evidence type="ECO:0000256" key="4">
    <source>
        <dbReference type="ARBA" id="ARBA00022692"/>
    </source>
</evidence>
<dbReference type="InterPro" id="IPR038770">
    <property type="entry name" value="Na+/solute_symporter_sf"/>
</dbReference>
<dbReference type="SUPFAM" id="SSF51735">
    <property type="entry name" value="NAD(P)-binding Rossmann-fold domains"/>
    <property type="match status" value="1"/>
</dbReference>
<keyword evidence="10" id="KW-1185">Reference proteome</keyword>
<reference evidence="9 10" key="1">
    <citation type="submission" date="2019-02" db="EMBL/GenBank/DDBJ databases">
        <title>Deep-cultivation of Planctomycetes and their phenomic and genomic characterization uncovers novel biology.</title>
        <authorList>
            <person name="Wiegand S."/>
            <person name="Jogler M."/>
            <person name="Boedeker C."/>
            <person name="Pinto D."/>
            <person name="Vollmers J."/>
            <person name="Rivas-Marin E."/>
            <person name="Kohn T."/>
            <person name="Peeters S.H."/>
            <person name="Heuer A."/>
            <person name="Rast P."/>
            <person name="Oberbeckmann S."/>
            <person name="Bunk B."/>
            <person name="Jeske O."/>
            <person name="Meyerdierks A."/>
            <person name="Storesund J.E."/>
            <person name="Kallscheuer N."/>
            <person name="Luecker S."/>
            <person name="Lage O.M."/>
            <person name="Pohl T."/>
            <person name="Merkel B.J."/>
            <person name="Hornburger P."/>
            <person name="Mueller R.-W."/>
            <person name="Bruemmer F."/>
            <person name="Labrenz M."/>
            <person name="Spormann A.M."/>
            <person name="Op Den Camp H."/>
            <person name="Overmann J."/>
            <person name="Amann R."/>
            <person name="Jetten M.S.M."/>
            <person name="Mascher T."/>
            <person name="Medema M.H."/>
            <person name="Devos D.P."/>
            <person name="Kaster A.-K."/>
            <person name="Ovreas L."/>
            <person name="Rohde M."/>
            <person name="Galperin M.Y."/>
            <person name="Jogler C."/>
        </authorList>
    </citation>
    <scope>NUCLEOTIDE SEQUENCE [LARGE SCALE GENOMIC DNA]</scope>
    <source>
        <strain evidence="9 10">CA13</strain>
    </source>
</reference>
<feature type="transmembrane region" description="Helical" evidence="7">
    <location>
        <begin position="330"/>
        <end position="351"/>
    </location>
</feature>
<feature type="transmembrane region" description="Helical" evidence="7">
    <location>
        <begin position="298"/>
        <end position="318"/>
    </location>
</feature>
<accession>A0A5C5Z631</accession>
<dbReference type="GO" id="GO:0015297">
    <property type="term" value="F:antiporter activity"/>
    <property type="evidence" value="ECO:0007669"/>
    <property type="project" value="InterPro"/>
</dbReference>
<feature type="transmembrane region" description="Helical" evidence="7">
    <location>
        <begin position="150"/>
        <end position="169"/>
    </location>
</feature>
<name>A0A5C5Z631_9BACT</name>
<evidence type="ECO:0000256" key="2">
    <source>
        <dbReference type="ARBA" id="ARBA00005551"/>
    </source>
</evidence>
<feature type="transmembrane region" description="Helical" evidence="7">
    <location>
        <begin position="32"/>
        <end position="52"/>
    </location>
</feature>
<evidence type="ECO:0000256" key="3">
    <source>
        <dbReference type="ARBA" id="ARBA00022448"/>
    </source>
</evidence>
<feature type="transmembrane region" description="Helical" evidence="7">
    <location>
        <begin position="89"/>
        <end position="113"/>
    </location>
</feature>
<dbReference type="PROSITE" id="PS51201">
    <property type="entry name" value="RCK_N"/>
    <property type="match status" value="1"/>
</dbReference>
<keyword evidence="4 7" id="KW-0812">Transmembrane</keyword>
<comment type="caution">
    <text evidence="9">The sequence shown here is derived from an EMBL/GenBank/DDBJ whole genome shotgun (WGS) entry which is preliminary data.</text>
</comment>
<evidence type="ECO:0000256" key="5">
    <source>
        <dbReference type="ARBA" id="ARBA00022989"/>
    </source>
</evidence>
<dbReference type="InterPro" id="IPR003148">
    <property type="entry name" value="RCK_N"/>
</dbReference>
<evidence type="ECO:0000256" key="1">
    <source>
        <dbReference type="ARBA" id="ARBA00004141"/>
    </source>
</evidence>
<dbReference type="PANTHER" id="PTHR42751:SF6">
    <property type="entry name" value="CONSERVED INTEGRAL MEMBRANE TRANSPORT PROTEIN-RELATED"/>
    <property type="match status" value="1"/>
</dbReference>
<dbReference type="GO" id="GO:0006813">
    <property type="term" value="P:potassium ion transport"/>
    <property type="evidence" value="ECO:0007669"/>
    <property type="project" value="InterPro"/>
</dbReference>
<feature type="transmembrane region" description="Helical" evidence="7">
    <location>
        <begin position="119"/>
        <end position="138"/>
    </location>
</feature>
<keyword evidence="3" id="KW-0813">Transport</keyword>
<feature type="transmembrane region" description="Helical" evidence="7">
    <location>
        <begin position="6"/>
        <end position="25"/>
    </location>
</feature>
<dbReference type="InterPro" id="IPR006153">
    <property type="entry name" value="Cation/H_exchanger_TM"/>
</dbReference>